<evidence type="ECO:0000256" key="1">
    <source>
        <dbReference type="ARBA" id="ARBA00004651"/>
    </source>
</evidence>
<dbReference type="PANTHER" id="PTHR36115">
    <property type="entry name" value="PROLINE-RICH ANTIGEN HOMOLOG-RELATED"/>
    <property type="match status" value="1"/>
</dbReference>
<organism evidence="9 10">
    <name type="scientific">Halobacteriovorax marinus (strain ATCC BAA-682 / DSM 15412 / SJ)</name>
    <name type="common">Bacteriovorax marinus</name>
    <dbReference type="NCBI Taxonomy" id="862908"/>
    <lineage>
        <taxon>Bacteria</taxon>
        <taxon>Pseudomonadati</taxon>
        <taxon>Bdellovibrionota</taxon>
        <taxon>Bacteriovoracia</taxon>
        <taxon>Bacteriovoracales</taxon>
        <taxon>Halobacteriovoraceae</taxon>
        <taxon>Halobacteriovorax</taxon>
    </lineage>
</organism>
<evidence type="ECO:0000259" key="8">
    <source>
        <dbReference type="Pfam" id="PF06271"/>
    </source>
</evidence>
<dbReference type="Pfam" id="PF06271">
    <property type="entry name" value="RDD"/>
    <property type="match status" value="1"/>
</dbReference>
<dbReference type="GO" id="GO:0005886">
    <property type="term" value="C:plasma membrane"/>
    <property type="evidence" value="ECO:0007669"/>
    <property type="project" value="UniProtKB-SubCell"/>
</dbReference>
<feature type="transmembrane region" description="Helical" evidence="7">
    <location>
        <begin position="179"/>
        <end position="197"/>
    </location>
</feature>
<dbReference type="AlphaFoldDB" id="E1X4X6"/>
<evidence type="ECO:0000256" key="7">
    <source>
        <dbReference type="SAM" id="Phobius"/>
    </source>
</evidence>
<proteinExistence type="predicted"/>
<keyword evidence="10" id="KW-1185">Reference proteome</keyword>
<dbReference type="Proteomes" id="UP000008963">
    <property type="component" value="Chromosome"/>
</dbReference>
<feature type="transmembrane region" description="Helical" evidence="7">
    <location>
        <begin position="81"/>
        <end position="107"/>
    </location>
</feature>
<evidence type="ECO:0000313" key="9">
    <source>
        <dbReference type="EMBL" id="CBW27202.1"/>
    </source>
</evidence>
<evidence type="ECO:0000256" key="5">
    <source>
        <dbReference type="ARBA" id="ARBA00023136"/>
    </source>
</evidence>
<dbReference type="eggNOG" id="COG1714">
    <property type="taxonomic scope" value="Bacteria"/>
</dbReference>
<name>E1X4X6_HALMS</name>
<evidence type="ECO:0000313" key="10">
    <source>
        <dbReference type="Proteomes" id="UP000008963"/>
    </source>
</evidence>
<dbReference type="EMBL" id="FQ312005">
    <property type="protein sequence ID" value="CBW27202.1"/>
    <property type="molecule type" value="Genomic_DNA"/>
</dbReference>
<dbReference type="KEGG" id="bmx:BMS_2406"/>
<evidence type="ECO:0000256" key="2">
    <source>
        <dbReference type="ARBA" id="ARBA00022475"/>
    </source>
</evidence>
<evidence type="ECO:0000256" key="3">
    <source>
        <dbReference type="ARBA" id="ARBA00022692"/>
    </source>
</evidence>
<keyword evidence="5 7" id="KW-0472">Membrane</keyword>
<dbReference type="PATRIC" id="fig|862908.3.peg.2292"/>
<keyword evidence="4 7" id="KW-1133">Transmembrane helix</keyword>
<keyword evidence="2" id="KW-1003">Cell membrane</keyword>
<reference evidence="10" key="1">
    <citation type="journal article" date="2013" name="ISME J.">
        <title>A small predatory core genome in the divergent marine Bacteriovorax marinus SJ and the terrestrial Bdellovibrio bacteriovorus.</title>
        <authorList>
            <person name="Crossman L.C."/>
            <person name="Chen H."/>
            <person name="Cerdeno-Tarraga A.M."/>
            <person name="Brooks K."/>
            <person name="Quail M.A."/>
            <person name="Pineiro S.A."/>
            <person name="Hobley L."/>
            <person name="Sockett R.E."/>
            <person name="Bentley S.D."/>
            <person name="Parkhill J."/>
            <person name="Williams H.N."/>
            <person name="Stine O.C."/>
        </authorList>
    </citation>
    <scope>NUCLEOTIDE SEQUENCE [LARGE SCALE GENOMIC DNA]</scope>
    <source>
        <strain evidence="10">ATCC BAA-682 / DSM 15412 / SJ</strain>
    </source>
</reference>
<dbReference type="STRING" id="862908.BMS_2406"/>
<sequence length="217" mass="23850">MSDEKDDWNFSLDDEAPAKKKKKKITNKPLLKNSKKEVKIDLDAGSVPRRKSRRQMAREAGGTSIKDRDIVDPAPNWKRGIAFIIDLALLIVIVAAGQAGVVFYPEFGETFKTILGPEIINLIPLDIGGIVIALVIHFLIVVIPQASTQKSLGKKILKLKVIGTLKAKAPLGVIIIREYFAKPIAIASVIGIVMIPLNRRRRGLHDYISGTVVLDNS</sequence>
<keyword evidence="3 7" id="KW-0812">Transmembrane</keyword>
<accession>E1X4X6</accession>
<dbReference type="OrthoDB" id="9793824at2"/>
<evidence type="ECO:0000256" key="6">
    <source>
        <dbReference type="SAM" id="MobiDB-lite"/>
    </source>
</evidence>
<feature type="region of interest" description="Disordered" evidence="6">
    <location>
        <begin position="1"/>
        <end position="30"/>
    </location>
</feature>
<dbReference type="RefSeq" id="WP_014244979.1">
    <property type="nucleotide sequence ID" value="NC_016620.1"/>
</dbReference>
<protein>
    <submittedName>
        <fullName evidence="9">Membrane protein</fullName>
    </submittedName>
</protein>
<gene>
    <name evidence="9" type="ordered locus">BMS_2406</name>
</gene>
<feature type="transmembrane region" description="Helical" evidence="7">
    <location>
        <begin position="119"/>
        <end position="143"/>
    </location>
</feature>
<feature type="domain" description="RDD" evidence="8">
    <location>
        <begin position="74"/>
        <end position="210"/>
    </location>
</feature>
<evidence type="ECO:0000256" key="4">
    <source>
        <dbReference type="ARBA" id="ARBA00022989"/>
    </source>
</evidence>
<comment type="subcellular location">
    <subcellularLocation>
        <location evidence="1">Cell membrane</location>
        <topology evidence="1">Multi-pass membrane protein</topology>
    </subcellularLocation>
</comment>
<dbReference type="InterPro" id="IPR051791">
    <property type="entry name" value="Pra-immunoreactive"/>
</dbReference>
<dbReference type="HOGENOM" id="CLU_1270836_0_0_7"/>
<dbReference type="InterPro" id="IPR010432">
    <property type="entry name" value="RDD"/>
</dbReference>